<feature type="compositionally biased region" description="Low complexity" evidence="1">
    <location>
        <begin position="106"/>
        <end position="118"/>
    </location>
</feature>
<accession>A0A9Q1H633</accession>
<name>A0A9Q1H633_HOLLE</name>
<dbReference type="Proteomes" id="UP001152320">
    <property type="component" value="Chromosome 10"/>
</dbReference>
<keyword evidence="3" id="KW-1185">Reference proteome</keyword>
<reference evidence="2" key="1">
    <citation type="submission" date="2021-10" db="EMBL/GenBank/DDBJ databases">
        <title>Tropical sea cucumber genome reveals ecological adaptation and Cuvierian tubules defense mechanism.</title>
        <authorList>
            <person name="Chen T."/>
        </authorList>
    </citation>
    <scope>NUCLEOTIDE SEQUENCE</scope>
    <source>
        <strain evidence="2">Nanhai2018</strain>
        <tissue evidence="2">Muscle</tissue>
    </source>
</reference>
<sequence>MPTYADGLMRGWIIQGTANLDITFLQLELRPGDILRYGSGNILGVAEIDSFNGDTLASIGSRARRPITSNNIWVAFTTNNDGNAGTGFALRIQQRTGTRDSDSDSDSNASDSVLASDSAETRVFQQVDRSTALADIFVGNQAD</sequence>
<organism evidence="2 3">
    <name type="scientific">Holothuria leucospilota</name>
    <name type="common">Black long sea cucumber</name>
    <name type="synonym">Mertensiothuria leucospilota</name>
    <dbReference type="NCBI Taxonomy" id="206669"/>
    <lineage>
        <taxon>Eukaryota</taxon>
        <taxon>Metazoa</taxon>
        <taxon>Echinodermata</taxon>
        <taxon>Eleutherozoa</taxon>
        <taxon>Echinozoa</taxon>
        <taxon>Holothuroidea</taxon>
        <taxon>Aspidochirotacea</taxon>
        <taxon>Aspidochirotida</taxon>
        <taxon>Holothuriidae</taxon>
        <taxon>Holothuria</taxon>
    </lineage>
</organism>
<feature type="region of interest" description="Disordered" evidence="1">
    <location>
        <begin position="94"/>
        <end position="121"/>
    </location>
</feature>
<evidence type="ECO:0000313" key="2">
    <source>
        <dbReference type="EMBL" id="KAJ8034168.1"/>
    </source>
</evidence>
<dbReference type="OrthoDB" id="10641839at2759"/>
<protein>
    <submittedName>
        <fullName evidence="2">Uncharacterized protein</fullName>
    </submittedName>
</protein>
<proteinExistence type="predicted"/>
<comment type="caution">
    <text evidence="2">The sequence shown here is derived from an EMBL/GenBank/DDBJ whole genome shotgun (WGS) entry which is preliminary data.</text>
</comment>
<evidence type="ECO:0000256" key="1">
    <source>
        <dbReference type="SAM" id="MobiDB-lite"/>
    </source>
</evidence>
<gene>
    <name evidence="2" type="ORF">HOLleu_20894</name>
</gene>
<evidence type="ECO:0000313" key="3">
    <source>
        <dbReference type="Proteomes" id="UP001152320"/>
    </source>
</evidence>
<dbReference type="AlphaFoldDB" id="A0A9Q1H633"/>
<dbReference type="EMBL" id="JAIZAY010000010">
    <property type="protein sequence ID" value="KAJ8034168.1"/>
    <property type="molecule type" value="Genomic_DNA"/>
</dbReference>